<keyword evidence="3" id="KW-1185">Reference proteome</keyword>
<name>A0ABD5NEW6_9EURY</name>
<protein>
    <submittedName>
        <fullName evidence="2">Rubrerythrin family protein</fullName>
    </submittedName>
</protein>
<dbReference type="GeneID" id="69119122"/>
<gene>
    <name evidence="2" type="ORF">ACFOKC_09115</name>
</gene>
<evidence type="ECO:0000256" key="1">
    <source>
        <dbReference type="SAM" id="MobiDB-lite"/>
    </source>
</evidence>
<dbReference type="InterPro" id="IPR009078">
    <property type="entry name" value="Ferritin-like_SF"/>
</dbReference>
<organism evidence="2 3">
    <name type="scientific">Halobacterium litoreum</name>
    <dbReference type="NCBI Taxonomy" id="2039234"/>
    <lineage>
        <taxon>Archaea</taxon>
        <taxon>Methanobacteriati</taxon>
        <taxon>Methanobacteriota</taxon>
        <taxon>Stenosarchaea group</taxon>
        <taxon>Halobacteria</taxon>
        <taxon>Halobacteriales</taxon>
        <taxon>Halobacteriaceae</taxon>
        <taxon>Halobacterium</taxon>
    </lineage>
</organism>
<sequence>MNATELLESVRADNETALSRLGSSKSLYAATGGEMEADAVLRAAADAEYAAARTFDQWADTEGDEGARDAFETTASEEDDHYETVVGKLGDYDAGDDLGAMQSYLRGLDSTPARAGGLLGRLLATEKSKEQLTGFFVGQADPQTAQLFRELKGDLDDQRERALSLLDSVCNSDDDWDEAKDAADGAIQAAYDEYTEQLEAMGVNPKPVC</sequence>
<comment type="caution">
    <text evidence="2">The sequence shown here is derived from an EMBL/GenBank/DDBJ whole genome shotgun (WGS) entry which is preliminary data.</text>
</comment>
<dbReference type="AlphaFoldDB" id="A0ABD5NEW6"/>
<dbReference type="Proteomes" id="UP001595660">
    <property type="component" value="Unassembled WGS sequence"/>
</dbReference>
<dbReference type="RefSeq" id="WP_232570996.1">
    <property type="nucleotide sequence ID" value="NZ_CP089466.1"/>
</dbReference>
<accession>A0ABD5NEW6</accession>
<feature type="region of interest" description="Disordered" evidence="1">
    <location>
        <begin position="60"/>
        <end position="79"/>
    </location>
</feature>
<proteinExistence type="predicted"/>
<dbReference type="EMBL" id="JBHRWN010000002">
    <property type="protein sequence ID" value="MFC3477885.1"/>
    <property type="molecule type" value="Genomic_DNA"/>
</dbReference>
<evidence type="ECO:0000313" key="3">
    <source>
        <dbReference type="Proteomes" id="UP001595660"/>
    </source>
</evidence>
<dbReference type="SUPFAM" id="SSF47240">
    <property type="entry name" value="Ferritin-like"/>
    <property type="match status" value="1"/>
</dbReference>
<reference evidence="2 3" key="1">
    <citation type="journal article" date="2019" name="Int. J. Syst. Evol. Microbiol.">
        <title>The Global Catalogue of Microorganisms (GCM) 10K type strain sequencing project: providing services to taxonomists for standard genome sequencing and annotation.</title>
        <authorList>
            <consortium name="The Broad Institute Genomics Platform"/>
            <consortium name="The Broad Institute Genome Sequencing Center for Infectious Disease"/>
            <person name="Wu L."/>
            <person name="Ma J."/>
        </authorList>
    </citation>
    <scope>NUCLEOTIDE SEQUENCE [LARGE SCALE GENOMIC DNA]</scope>
    <source>
        <strain evidence="2 3">CGMCC 1.12562</strain>
    </source>
</reference>
<evidence type="ECO:0000313" key="2">
    <source>
        <dbReference type="EMBL" id="MFC3477885.1"/>
    </source>
</evidence>